<evidence type="ECO:0000256" key="3">
    <source>
        <dbReference type="ARBA" id="ARBA00023052"/>
    </source>
</evidence>
<dbReference type="RefSeq" id="WP_073270095.1">
    <property type="nucleotide sequence ID" value="NZ_FQTU01000006.1"/>
</dbReference>
<evidence type="ECO:0000259" key="5">
    <source>
        <dbReference type="SMART" id="SM00861"/>
    </source>
</evidence>
<dbReference type="AlphaFoldDB" id="A0A1M4VZ80"/>
<dbReference type="Gene3D" id="3.40.50.970">
    <property type="match status" value="2"/>
</dbReference>
<dbReference type="InterPro" id="IPR033248">
    <property type="entry name" value="Transketolase_C"/>
</dbReference>
<keyword evidence="2" id="KW-0560">Oxidoreductase</keyword>
<dbReference type="SUPFAM" id="SSF52922">
    <property type="entry name" value="TK C-terminal domain-like"/>
    <property type="match status" value="1"/>
</dbReference>
<name>A0A1M4VZ80_9FIRM</name>
<dbReference type="CDD" id="cd02000">
    <property type="entry name" value="TPP_E1_PDC_ADC_BCADC"/>
    <property type="match status" value="1"/>
</dbReference>
<dbReference type="Pfam" id="PF02779">
    <property type="entry name" value="Transket_pyr"/>
    <property type="match status" value="1"/>
</dbReference>
<evidence type="ECO:0000313" key="7">
    <source>
        <dbReference type="Proteomes" id="UP000184251"/>
    </source>
</evidence>
<comment type="cofactor">
    <cofactor evidence="1">
        <name>thiamine diphosphate</name>
        <dbReference type="ChEBI" id="CHEBI:58937"/>
    </cofactor>
</comment>
<dbReference type="Gene3D" id="3.40.50.920">
    <property type="match status" value="1"/>
</dbReference>
<dbReference type="PANTHER" id="PTHR43257:SF2">
    <property type="entry name" value="PYRUVATE DEHYDROGENASE E1 COMPONENT SUBUNIT BETA"/>
    <property type="match status" value="1"/>
</dbReference>
<evidence type="ECO:0000256" key="4">
    <source>
        <dbReference type="ARBA" id="ARBA00051911"/>
    </source>
</evidence>
<evidence type="ECO:0000313" key="6">
    <source>
        <dbReference type="EMBL" id="SHE74288.1"/>
    </source>
</evidence>
<dbReference type="InterPro" id="IPR001017">
    <property type="entry name" value="DH_E1"/>
</dbReference>
<comment type="catalytic activity">
    <reaction evidence="4">
        <text>N(6)-[(R)-lipoyl]-L-lysyl-[protein] + 2-oxoglutarate + H(+) = N(6)-[(R)-S(8)-succinyldihydrolipoyl]-L-lysyl-[protein] + CO2</text>
        <dbReference type="Rhea" id="RHEA:12188"/>
        <dbReference type="Rhea" id="RHEA-COMP:10474"/>
        <dbReference type="Rhea" id="RHEA-COMP:20092"/>
        <dbReference type="ChEBI" id="CHEBI:15378"/>
        <dbReference type="ChEBI" id="CHEBI:16526"/>
        <dbReference type="ChEBI" id="CHEBI:16810"/>
        <dbReference type="ChEBI" id="CHEBI:83099"/>
        <dbReference type="ChEBI" id="CHEBI:83120"/>
        <dbReference type="EC" id="1.2.4.2"/>
    </reaction>
</comment>
<dbReference type="SMART" id="SM00861">
    <property type="entry name" value="Transket_pyr"/>
    <property type="match status" value="1"/>
</dbReference>
<accession>A0A1M4VZ80</accession>
<dbReference type="SUPFAM" id="SSF52518">
    <property type="entry name" value="Thiamin diphosphate-binding fold (THDP-binding)"/>
    <property type="match status" value="2"/>
</dbReference>
<evidence type="ECO:0000256" key="1">
    <source>
        <dbReference type="ARBA" id="ARBA00001964"/>
    </source>
</evidence>
<gene>
    <name evidence="6" type="ORF">SAMN02746064_01109</name>
</gene>
<dbReference type="GO" id="GO:0004591">
    <property type="term" value="F:oxoglutarate dehydrogenase (succinyl-transferring) activity"/>
    <property type="evidence" value="ECO:0007669"/>
    <property type="project" value="UniProtKB-EC"/>
</dbReference>
<keyword evidence="3" id="KW-0786">Thiamine pyrophosphate</keyword>
<dbReference type="OrthoDB" id="8732661at2"/>
<feature type="domain" description="Transketolase-like pyrimidine-binding" evidence="5">
    <location>
        <begin position="474"/>
        <end position="647"/>
    </location>
</feature>
<dbReference type="Pfam" id="PF02780">
    <property type="entry name" value="Transketolase_C"/>
    <property type="match status" value="1"/>
</dbReference>
<organism evidence="6 7">
    <name type="scientific">Alkalibacter saccharofermentans DSM 14828</name>
    <dbReference type="NCBI Taxonomy" id="1120975"/>
    <lineage>
        <taxon>Bacteria</taxon>
        <taxon>Bacillati</taxon>
        <taxon>Bacillota</taxon>
        <taxon>Clostridia</taxon>
        <taxon>Eubacteriales</taxon>
        <taxon>Eubacteriaceae</taxon>
        <taxon>Alkalibacter</taxon>
    </lineage>
</organism>
<dbReference type="InterPro" id="IPR005475">
    <property type="entry name" value="Transketolase-like_Pyr-bd"/>
</dbReference>
<dbReference type="STRING" id="1120975.SAMN02746064_01109"/>
<dbReference type="EMBL" id="FQTU01000006">
    <property type="protein sequence ID" value="SHE74288.1"/>
    <property type="molecule type" value="Genomic_DNA"/>
</dbReference>
<protein>
    <submittedName>
        <fullName evidence="6">2-oxoisovalerate dehydrogenase E1 component</fullName>
    </submittedName>
</protein>
<reference evidence="6 7" key="1">
    <citation type="submission" date="2016-11" db="EMBL/GenBank/DDBJ databases">
        <authorList>
            <person name="Jaros S."/>
            <person name="Januszkiewicz K."/>
            <person name="Wedrychowicz H."/>
        </authorList>
    </citation>
    <scope>NUCLEOTIDE SEQUENCE [LARGE SCALE GENOMIC DNA]</scope>
    <source>
        <strain evidence="6 7">DSM 14828</strain>
    </source>
</reference>
<dbReference type="Pfam" id="PF00676">
    <property type="entry name" value="E1_dh"/>
    <property type="match status" value="2"/>
</dbReference>
<sequence>MTKSIFINPKEIRKPGQLEFKPIMLNQYQKKVSDVKDEFSKEELVKMYRDMTMIREFETMIQDLRSTGAYEGIKYDYSGPAHLYIGQEATAVGQAFTLDKNDLVFGTHRSHGELIAKGMSALEKLSDDELVKIMEESSGGDQLKVVEKDFEGSVKDLAAKFYMYGITAEIFGRKNGFAQGLGNSMHAFFIPFGVYPNNAIVGGSAPVALGAALYKKINKQSGIVIANAGDGSLGCGPVWESMSMAGMDQLKVLWDEAHKGGLPIVFNFNNNGYGMGGQTVGETMAYQTLARVGAGINPEQMHAERIDGYNPLAIIDALKRKREILKKGDGPVLLDVVTYRLCGHSTSDTGPYRSKEELEAWTSMDSMKDFKAQLIEASVATEEELAAVEQNTKKLIVDVFKLTIDDEVSPRMDIFAQPDSIEKYMFCNEKKEKMAEGEPDVLAPKEENSRIQRMAKKERVGMKDGKPVPSVKVVQFRDAVFESLMDKFYTDPTLISFGEDLRDWGGAYGVYKNMEESIPYHRLFNSPISESAIVGAAVGYAMLGGRSVPELMYCDFMGRAGDEIFNQLAKWQSMTAGQLKMPVVLRVSVGAKYGAQHSQDWSSLCAHVPGLKVVFPATPYDAKGLLNSALNGTDPVVFFESQRLYGVGEMFNPEGVPEEYYEIPIGEPDIKRVGKDITILSIGATLYNAMKAAEELEDKYGISAEVIDARSVVPFNYEPVIESVKKTGRILLTSDACQRNSVLNDFAQNISELAFDYLDAPPVVVGARNWITPIYELEDHFFPQPDWILDAVNEKILPLEGHKPKFNFTKGEQIRRNQLGV</sequence>
<keyword evidence="7" id="KW-1185">Reference proteome</keyword>
<dbReference type="Proteomes" id="UP000184251">
    <property type="component" value="Unassembled WGS sequence"/>
</dbReference>
<dbReference type="InterPro" id="IPR009014">
    <property type="entry name" value="Transketo_C/PFOR_II"/>
</dbReference>
<dbReference type="PANTHER" id="PTHR43257">
    <property type="entry name" value="PYRUVATE DEHYDROGENASE E1 COMPONENT BETA SUBUNIT"/>
    <property type="match status" value="1"/>
</dbReference>
<dbReference type="InterPro" id="IPR029061">
    <property type="entry name" value="THDP-binding"/>
</dbReference>
<proteinExistence type="predicted"/>
<evidence type="ECO:0000256" key="2">
    <source>
        <dbReference type="ARBA" id="ARBA00023002"/>
    </source>
</evidence>